<keyword evidence="3 4" id="KW-0539">Nucleus</keyword>
<dbReference type="GeneID" id="62196575"/>
<dbReference type="Proteomes" id="UP000662931">
    <property type="component" value="Chromosome 3"/>
</dbReference>
<accession>A0A875S789</accession>
<dbReference type="Gene3D" id="3.60.15.10">
    <property type="entry name" value="Ribonuclease Z/Hydroxyacylglutathione hydrolase-like"/>
    <property type="match status" value="1"/>
</dbReference>
<feature type="compositionally biased region" description="Basic and acidic residues" evidence="5">
    <location>
        <begin position="443"/>
        <end position="453"/>
    </location>
</feature>
<dbReference type="Pfam" id="PF13299">
    <property type="entry name" value="CPSF100_C"/>
    <property type="match status" value="1"/>
</dbReference>
<dbReference type="SUPFAM" id="SSF56281">
    <property type="entry name" value="Metallo-hydrolase/oxidoreductase"/>
    <property type="match status" value="1"/>
</dbReference>
<gene>
    <name evidence="7" type="ORF">FOA43_003174</name>
</gene>
<name>A0A875S789_EENNA</name>
<evidence type="ECO:0000256" key="1">
    <source>
        <dbReference type="ARBA" id="ARBA00004123"/>
    </source>
</evidence>
<keyword evidence="8" id="KW-1185">Reference proteome</keyword>
<dbReference type="InterPro" id="IPR035639">
    <property type="entry name" value="CPSF2_MBL"/>
</dbReference>
<dbReference type="InterPro" id="IPR001279">
    <property type="entry name" value="Metallo-B-lactamas"/>
</dbReference>
<dbReference type="EMBL" id="CP064814">
    <property type="protein sequence ID" value="QPG75812.1"/>
    <property type="molecule type" value="Genomic_DNA"/>
</dbReference>
<proteinExistence type="inferred from homology"/>
<dbReference type="InterPro" id="IPR027075">
    <property type="entry name" value="CPSF2"/>
</dbReference>
<dbReference type="GO" id="GO:0005847">
    <property type="term" value="C:mRNA cleavage and polyadenylation specificity factor complex"/>
    <property type="evidence" value="ECO:0007669"/>
    <property type="project" value="InterPro"/>
</dbReference>
<dbReference type="InterPro" id="IPR022712">
    <property type="entry name" value="Beta_Casp"/>
</dbReference>
<dbReference type="GO" id="GO:0003723">
    <property type="term" value="F:RNA binding"/>
    <property type="evidence" value="ECO:0007669"/>
    <property type="project" value="UniProtKB-KW"/>
</dbReference>
<dbReference type="AlphaFoldDB" id="A0A875S789"/>
<dbReference type="RefSeq" id="XP_038779377.1">
    <property type="nucleotide sequence ID" value="XM_038923449.1"/>
</dbReference>
<dbReference type="Pfam" id="PF16661">
    <property type="entry name" value="Lactamase_B_6"/>
    <property type="match status" value="1"/>
</dbReference>
<dbReference type="OrthoDB" id="64353at2759"/>
<comment type="subcellular location">
    <subcellularLocation>
        <location evidence="1 4">Nucleus</location>
    </subcellularLocation>
</comment>
<dbReference type="SMART" id="SM01027">
    <property type="entry name" value="Beta-Casp"/>
    <property type="match status" value="1"/>
</dbReference>
<dbReference type="InterPro" id="IPR036866">
    <property type="entry name" value="RibonucZ/Hydroxyglut_hydro"/>
</dbReference>
<evidence type="ECO:0000256" key="2">
    <source>
        <dbReference type="ARBA" id="ARBA00022664"/>
    </source>
</evidence>
<feature type="region of interest" description="Disordered" evidence="5">
    <location>
        <begin position="9"/>
        <end position="35"/>
    </location>
</feature>
<dbReference type="PANTHER" id="PTHR45922">
    <property type="entry name" value="CLEAVAGE AND POLYADENYLATION SPECIFICITY FACTOR SUBUNIT 2"/>
    <property type="match status" value="1"/>
</dbReference>
<comment type="similarity">
    <text evidence="4">Belongs to the metallo-beta-lactamase superfamily. RNA-metabolizing metallo-beta-lactamase-like family. CPSF2/YSH1 subfamily.</text>
</comment>
<sequence>MFEFISVVPPNDNDNYDPLVLDSDNEDDDPTDSLSNTSNIQARLITLDHETNILADPGWDGVSDISYLEDVIPKIDLIILSQTTVEYLGAFAYLLHKYPILKKVNTYATLPICKLGRLSTIELYRSAGLTGAVEGSIMEVEDIGTYFNSIIPLNYSQSISLQGKLAGITITAYNSGHTLGGSVWLFNKEAEKVVYAPVWNHSKDLFLKPCKLLNHSSLARPTTFLTGSDLGSSTSHQKRIDNFLQLVELTLYNGTSILIPTSLSGRFFELLPFLDQKVPREIPFYLVAYTGIKSLKSSSNMLEWMSPDVTKNWESQNRSPFDSTRIKLITMKDLTSRGSSGPKIVFVESLGFSEGSLARPTFIELCSKQNTALFLTERPSSGTMLFDIYKSWEETVSKDGNLKDGSLIIFEKELSVKVTKETALRGKDLNKYLKKIDDRREKKKQMELEEKKTNNLLDNMIDEDEDEDEEEDEEEEEDKDEEAEKEEKEDEEKVRREKLGLNNGENDEFKASATTLSAISKSRTKDEEIHVTAKDLLEMPMDFDIRNVKANKNKMFPFIVDRINVDDYGTVINHDDFKREEEKFFSVKRDFEEINEEESNDGTRKRRRLRPQIQEDVVTLYSMDSKKNPVLRTVKTRKVRVRCGLTFIDLSGLTDMRSWKFNTNGIKPRKVIVLPNNTYSGYLGDSRTIMESLIKQQRNKLGLHGTDNGENLNAFHSQSSNGVLGIDFIRGKLNEKINLGSVISSYSLQIDDEIGGELQWQVITGGYSLSHISGEVIRLKNGFKLVPSNKSIKTTNNKISIGDVKLNELRKRLKELNHIVEFKGDGTLVVDNQLAVRKVSDGNLMIDGGTGELFYKVRDQIQSMLAYV</sequence>
<feature type="domain" description="Beta-Casp" evidence="6">
    <location>
        <begin position="267"/>
        <end position="388"/>
    </location>
</feature>
<dbReference type="CDD" id="cd16293">
    <property type="entry name" value="CPSF2-like_MBL-fold"/>
    <property type="match status" value="1"/>
</dbReference>
<keyword evidence="4" id="KW-0694">RNA-binding</keyword>
<protein>
    <recommendedName>
        <fullName evidence="4">Cleavage and polyadenylation specificity factor subunit 2</fullName>
    </recommendedName>
    <alternativeName>
        <fullName evidence="4">Cleavage and polyadenylation specificity factor 100 kDa subunit</fullName>
    </alternativeName>
</protein>
<evidence type="ECO:0000256" key="4">
    <source>
        <dbReference type="RuleBase" id="RU365006"/>
    </source>
</evidence>
<dbReference type="PANTHER" id="PTHR45922:SF1">
    <property type="entry name" value="CLEAVAGE AND POLYADENYLATION SPECIFICITY FACTOR SUBUNIT 2"/>
    <property type="match status" value="1"/>
</dbReference>
<evidence type="ECO:0000259" key="6">
    <source>
        <dbReference type="SMART" id="SM01027"/>
    </source>
</evidence>
<dbReference type="KEGG" id="bnn:FOA43_003174"/>
<evidence type="ECO:0000313" key="8">
    <source>
        <dbReference type="Proteomes" id="UP000662931"/>
    </source>
</evidence>
<reference evidence="7" key="1">
    <citation type="submission" date="2020-10" db="EMBL/GenBank/DDBJ databases">
        <authorList>
            <person name="Roach M.J.R."/>
        </authorList>
    </citation>
    <scope>NUCLEOTIDE SEQUENCE</scope>
    <source>
        <strain evidence="7">CBS 1945</strain>
    </source>
</reference>
<feature type="region of interest" description="Disordered" evidence="5">
    <location>
        <begin position="443"/>
        <end position="507"/>
    </location>
</feature>
<keyword evidence="2 4" id="KW-0507">mRNA processing</keyword>
<evidence type="ECO:0000256" key="3">
    <source>
        <dbReference type="ARBA" id="ARBA00023242"/>
    </source>
</evidence>
<organism evidence="7 8">
    <name type="scientific">Eeniella nana</name>
    <name type="common">Yeast</name>
    <name type="synonym">Brettanomyces nanus</name>
    <dbReference type="NCBI Taxonomy" id="13502"/>
    <lineage>
        <taxon>Eukaryota</taxon>
        <taxon>Fungi</taxon>
        <taxon>Dikarya</taxon>
        <taxon>Ascomycota</taxon>
        <taxon>Saccharomycotina</taxon>
        <taxon>Pichiomycetes</taxon>
        <taxon>Pichiales</taxon>
        <taxon>Pichiaceae</taxon>
        <taxon>Brettanomyces</taxon>
    </lineage>
</organism>
<evidence type="ECO:0000313" key="7">
    <source>
        <dbReference type="EMBL" id="QPG75812.1"/>
    </source>
</evidence>
<evidence type="ECO:0000256" key="5">
    <source>
        <dbReference type="SAM" id="MobiDB-lite"/>
    </source>
</evidence>
<dbReference type="GO" id="GO:0006397">
    <property type="term" value="P:mRNA processing"/>
    <property type="evidence" value="ECO:0007669"/>
    <property type="project" value="UniProtKB-KW"/>
</dbReference>
<dbReference type="InterPro" id="IPR025069">
    <property type="entry name" value="Cpsf2_C"/>
</dbReference>
<feature type="compositionally biased region" description="Acidic residues" evidence="5">
    <location>
        <begin position="460"/>
        <end position="490"/>
    </location>
</feature>